<dbReference type="Gene3D" id="2.40.128.30">
    <property type="entry name" value="Avidin-like"/>
    <property type="match status" value="2"/>
</dbReference>
<comment type="subcellular location">
    <subcellularLocation>
        <location evidence="1">Secreted</location>
    </subcellularLocation>
</comment>
<keyword evidence="5" id="KW-0092">Biotin</keyword>
<protein>
    <submittedName>
        <fullName evidence="8">Uncharacterized protein LOC115218491</fullName>
    </submittedName>
</protein>
<evidence type="ECO:0000256" key="4">
    <source>
        <dbReference type="ARBA" id="ARBA00022729"/>
    </source>
</evidence>
<keyword evidence="4 6" id="KW-0732">Signal</keyword>
<keyword evidence="3" id="KW-0964">Secreted</keyword>
<dbReference type="InterPro" id="IPR005468">
    <property type="entry name" value="Avidin/str"/>
</dbReference>
<evidence type="ECO:0000313" key="7">
    <source>
        <dbReference type="Proteomes" id="UP000515154"/>
    </source>
</evidence>
<dbReference type="GO" id="GO:0009374">
    <property type="term" value="F:biotin binding"/>
    <property type="evidence" value="ECO:0007669"/>
    <property type="project" value="InterPro"/>
</dbReference>
<dbReference type="Pfam" id="PF01382">
    <property type="entry name" value="Avidin"/>
    <property type="match status" value="2"/>
</dbReference>
<dbReference type="RefSeq" id="XP_029644201.1">
    <property type="nucleotide sequence ID" value="XM_029788341.2"/>
</dbReference>
<evidence type="ECO:0000313" key="8">
    <source>
        <dbReference type="RefSeq" id="XP_029644201.1"/>
    </source>
</evidence>
<dbReference type="InterPro" id="IPR005469">
    <property type="entry name" value="Avidin"/>
</dbReference>
<dbReference type="SUPFAM" id="SSF50876">
    <property type="entry name" value="Avidin/streptavidin"/>
    <property type="match status" value="2"/>
</dbReference>
<reference evidence="8" key="1">
    <citation type="submission" date="2025-08" db="UniProtKB">
        <authorList>
            <consortium name="RefSeq"/>
        </authorList>
    </citation>
    <scope>IDENTIFICATION</scope>
</reference>
<gene>
    <name evidence="8" type="primary">LOC115218491</name>
</gene>
<dbReference type="InterPro" id="IPR036896">
    <property type="entry name" value="Avidin-like_sf"/>
</dbReference>
<proteinExistence type="inferred from homology"/>
<accession>A0A6P7T1G4</accession>
<dbReference type="Proteomes" id="UP000515154">
    <property type="component" value="Linkage group LG13"/>
</dbReference>
<keyword evidence="7" id="KW-1185">Reference proteome</keyword>
<evidence type="ECO:0000256" key="5">
    <source>
        <dbReference type="ARBA" id="ARBA00023267"/>
    </source>
</evidence>
<feature type="chain" id="PRO_5027776156" evidence="6">
    <location>
        <begin position="18"/>
        <end position="534"/>
    </location>
</feature>
<dbReference type="InterPro" id="IPR051764">
    <property type="entry name" value="Avidin/Streptavidin-rel"/>
</dbReference>
<organism evidence="7 8">
    <name type="scientific">Octopus sinensis</name>
    <name type="common">East Asian common octopus</name>
    <dbReference type="NCBI Taxonomy" id="2607531"/>
    <lineage>
        <taxon>Eukaryota</taxon>
        <taxon>Metazoa</taxon>
        <taxon>Spiralia</taxon>
        <taxon>Lophotrochozoa</taxon>
        <taxon>Mollusca</taxon>
        <taxon>Cephalopoda</taxon>
        <taxon>Coleoidea</taxon>
        <taxon>Octopodiformes</taxon>
        <taxon>Octopoda</taxon>
        <taxon>Incirrata</taxon>
        <taxon>Octopodidae</taxon>
        <taxon>Octopus</taxon>
    </lineage>
</organism>
<dbReference type="GO" id="GO:0005576">
    <property type="term" value="C:extracellular region"/>
    <property type="evidence" value="ECO:0007669"/>
    <property type="project" value="UniProtKB-SubCell"/>
</dbReference>
<dbReference type="PRINTS" id="PR00709">
    <property type="entry name" value="AVIDIN"/>
</dbReference>
<name>A0A6P7T1G4_9MOLL</name>
<dbReference type="PANTHER" id="PTHR34399">
    <property type="entry name" value="AVIDIN-RELATED"/>
    <property type="match status" value="1"/>
</dbReference>
<evidence type="ECO:0000256" key="2">
    <source>
        <dbReference type="ARBA" id="ARBA00006297"/>
    </source>
</evidence>
<evidence type="ECO:0000256" key="1">
    <source>
        <dbReference type="ARBA" id="ARBA00004613"/>
    </source>
</evidence>
<evidence type="ECO:0000256" key="6">
    <source>
        <dbReference type="SAM" id="SignalP"/>
    </source>
</evidence>
<sequence>MRLSIAFVLLCLSLCQAKNISSDIGGILEGSWSSEENLLLTFNQRNNSLSATLTISCSRGYNFTGNITNSNTFHLYGAFNTTAIAVTGQLYKTNQNNKILKITLLKYDYANCTNYTPTKISFHELKPSQNISNSSATQSYYNWYNYLADNWSLENFKQEDANCSLEGTWYNDLGSTMVIKQNEDGLLEGQFRTAVERVNGSSGGFKANVHGAISPYSVFSFGIVWNEGTSISSFVGQCIPSSNNATFLKTQWTMLVGQETFDTSWKAFYNGMNNFYRDTEGSFASVWLSEEGIGIEFKEPNNALSAEVVFPCGRQYSVKGAMTNNNTLYLYGANQSTAIGVTGLFFKTKIGQLLKITLVKYDYANCTEYTPTKLSSHELKPTQTLSYNPDLWMYHNYDDYMAAFWDFRAYSQAPWCNLNGTWYNELGSSMFIRQTENGLLEGQYNTAVERNNGTSGGGKADLHGTISYSVFSFGVVWNEGTSITVFSGQCIPSSNNGIVLKAHWSLVAAQRSVKTSWSAFYTGMDNFYKDSKEE</sequence>
<comment type="similarity">
    <text evidence="2">Belongs to the avidin/streptavidin family.</text>
</comment>
<evidence type="ECO:0000256" key="3">
    <source>
        <dbReference type="ARBA" id="ARBA00022525"/>
    </source>
</evidence>
<dbReference type="AlphaFoldDB" id="A0A6P7T1G4"/>
<dbReference type="PROSITE" id="PS51326">
    <property type="entry name" value="AVIDIN_2"/>
    <property type="match status" value="2"/>
</dbReference>
<dbReference type="KEGG" id="osn:115218491"/>
<feature type="signal peptide" evidence="6">
    <location>
        <begin position="1"/>
        <end position="17"/>
    </location>
</feature>